<dbReference type="PRINTS" id="PR00990">
    <property type="entry name" value="RIBOKINASE"/>
</dbReference>
<feature type="binding site" evidence="9">
    <location>
        <position position="241"/>
    </location>
    <ligand>
        <name>K(+)</name>
        <dbReference type="ChEBI" id="CHEBI:29103"/>
    </ligand>
</feature>
<feature type="region of interest" description="Disordered" evidence="10">
    <location>
        <begin position="264"/>
        <end position="326"/>
    </location>
</feature>
<reference evidence="13" key="1">
    <citation type="journal article" date="2019" name="Int. J. Syst. Evol. Microbiol.">
        <title>The Global Catalogue of Microorganisms (GCM) 10K type strain sequencing project: providing services to taxonomists for standard genome sequencing and annotation.</title>
        <authorList>
            <consortium name="The Broad Institute Genomics Platform"/>
            <consortium name="The Broad Institute Genome Sequencing Center for Infectious Disease"/>
            <person name="Wu L."/>
            <person name="Ma J."/>
        </authorList>
    </citation>
    <scope>NUCLEOTIDE SEQUENCE [LARGE SCALE GENOMIC DNA]</scope>
    <source>
        <strain evidence="13">NBRC 108894</strain>
    </source>
</reference>
<evidence type="ECO:0000256" key="1">
    <source>
        <dbReference type="ARBA" id="ARBA00022679"/>
    </source>
</evidence>
<comment type="cofactor">
    <cofactor evidence="9">
        <name>Mg(2+)</name>
        <dbReference type="ChEBI" id="CHEBI:18420"/>
    </cofactor>
    <text evidence="9">Requires a divalent cation, most likely magnesium in vivo, as an electrophilic catalyst to aid phosphoryl group transfer. It is the chelate of the metal and the nucleotide that is the actual substrate.</text>
</comment>
<comment type="similarity">
    <text evidence="9">Belongs to the carbohydrate kinase PfkB family. Ribokinase subfamily.</text>
</comment>
<dbReference type="PANTHER" id="PTHR10584:SF166">
    <property type="entry name" value="RIBOKINASE"/>
    <property type="match status" value="1"/>
</dbReference>
<feature type="binding site" evidence="9">
    <location>
        <position position="278"/>
    </location>
    <ligand>
        <name>K(+)</name>
        <dbReference type="ChEBI" id="CHEBI:29103"/>
    </ligand>
</feature>
<comment type="subcellular location">
    <subcellularLocation>
        <location evidence="9">Cytoplasm</location>
    </subcellularLocation>
</comment>
<dbReference type="PANTHER" id="PTHR10584">
    <property type="entry name" value="SUGAR KINASE"/>
    <property type="match status" value="1"/>
</dbReference>
<dbReference type="EC" id="2.7.1.15" evidence="9"/>
<keyword evidence="6 9" id="KW-0460">Magnesium</keyword>
<evidence type="ECO:0000256" key="10">
    <source>
        <dbReference type="SAM" id="MobiDB-lite"/>
    </source>
</evidence>
<comment type="activity regulation">
    <text evidence="9">Activated by a monovalent cation that binds near, but not in, the active site. The most likely occupant of the site in vivo is potassium. Ion binding induces a conformational change that may alter substrate affinity.</text>
</comment>
<keyword evidence="1 9" id="KW-0808">Transferase</keyword>
<dbReference type="Gene3D" id="3.40.1190.20">
    <property type="match status" value="1"/>
</dbReference>
<keyword evidence="7 9" id="KW-0630">Potassium</keyword>
<evidence type="ECO:0000313" key="12">
    <source>
        <dbReference type="EMBL" id="GMA94458.1"/>
    </source>
</evidence>
<organism evidence="12 13">
    <name type="scientific">Pseudolysinimonas kribbensis</name>
    <dbReference type="NCBI Taxonomy" id="433641"/>
    <lineage>
        <taxon>Bacteria</taxon>
        <taxon>Bacillati</taxon>
        <taxon>Actinomycetota</taxon>
        <taxon>Actinomycetes</taxon>
        <taxon>Micrococcales</taxon>
        <taxon>Microbacteriaceae</taxon>
        <taxon>Pseudolysinimonas</taxon>
    </lineage>
</organism>
<keyword evidence="5 9" id="KW-0067">ATP-binding</keyword>
<dbReference type="SUPFAM" id="SSF53613">
    <property type="entry name" value="Ribokinase-like"/>
    <property type="match status" value="1"/>
</dbReference>
<dbReference type="InterPro" id="IPR002139">
    <property type="entry name" value="Ribo/fructo_kinase"/>
</dbReference>
<evidence type="ECO:0000256" key="9">
    <source>
        <dbReference type="HAMAP-Rule" id="MF_01987"/>
    </source>
</evidence>
<feature type="binding site" evidence="9">
    <location>
        <position position="139"/>
    </location>
    <ligand>
        <name>substrate</name>
    </ligand>
</feature>
<evidence type="ECO:0000256" key="2">
    <source>
        <dbReference type="ARBA" id="ARBA00022723"/>
    </source>
</evidence>
<evidence type="ECO:0000256" key="8">
    <source>
        <dbReference type="ARBA" id="ARBA00023277"/>
    </source>
</evidence>
<keyword evidence="9" id="KW-0963">Cytoplasm</keyword>
<keyword evidence="8 9" id="KW-0119">Carbohydrate metabolism</keyword>
<comment type="caution">
    <text evidence="9">Lacks conserved residue(s) required for the propagation of feature annotation.</text>
</comment>
<keyword evidence="2 9" id="KW-0479">Metal-binding</keyword>
<feature type="binding site" evidence="9">
    <location>
        <position position="182"/>
    </location>
    <ligand>
        <name>ATP</name>
        <dbReference type="ChEBI" id="CHEBI:30616"/>
    </ligand>
</feature>
<sequence length="326" mass="33961">MSTIAVLGSANMDLVVRQPRLPRPGETMFGSGFTTVPGGKGLNQAVAAARAGGDVAFVGAVGDDPFGAAVRERLLADGIDVTALRTLAGVPTGTAHISVLDGGENSIVVVPGANAAIAALDAVDRTLLADPRFVVAQFERPRGLIREAFSHARAGGATTVLTPAPVVDPGDLLELTDILVPNAAEACELAGVDDPEQAAVVLSRRARTVVMTRGADGALIAREGAIIATVPARRVDAVDTTAAGDTFAGVMVARLAAGEALNAAARAGRSRRPSRSRDPGPRARCRRGRRRNRRSPRNDPRRAPGPARRSRSRLNSWGRRIRLRPG</sequence>
<feature type="binding site" evidence="9">
    <location>
        <begin position="212"/>
        <end position="217"/>
    </location>
    <ligand>
        <name>ATP</name>
        <dbReference type="ChEBI" id="CHEBI:30616"/>
    </ligand>
</feature>
<comment type="catalytic activity">
    <reaction evidence="9">
        <text>D-ribose + ATP = D-ribose 5-phosphate + ADP + H(+)</text>
        <dbReference type="Rhea" id="RHEA:13697"/>
        <dbReference type="ChEBI" id="CHEBI:15378"/>
        <dbReference type="ChEBI" id="CHEBI:30616"/>
        <dbReference type="ChEBI" id="CHEBI:47013"/>
        <dbReference type="ChEBI" id="CHEBI:78346"/>
        <dbReference type="ChEBI" id="CHEBI:456216"/>
        <dbReference type="EC" id="2.7.1.15"/>
    </reaction>
</comment>
<evidence type="ECO:0000256" key="5">
    <source>
        <dbReference type="ARBA" id="ARBA00022840"/>
    </source>
</evidence>
<dbReference type="RefSeq" id="WP_284253381.1">
    <property type="nucleotide sequence ID" value="NZ_BSVB01000001.1"/>
</dbReference>
<evidence type="ECO:0000259" key="11">
    <source>
        <dbReference type="Pfam" id="PF00294"/>
    </source>
</evidence>
<keyword evidence="13" id="KW-1185">Reference proteome</keyword>
<name>A0ABQ6K4H8_9MICO</name>
<feature type="binding site" evidence="9">
    <location>
        <begin position="244"/>
        <end position="245"/>
    </location>
    <ligand>
        <name>ATP</name>
        <dbReference type="ChEBI" id="CHEBI:30616"/>
    </ligand>
</feature>
<dbReference type="Proteomes" id="UP001157034">
    <property type="component" value="Unassembled WGS sequence"/>
</dbReference>
<feature type="binding site" evidence="9">
    <location>
        <begin position="39"/>
        <end position="43"/>
    </location>
    <ligand>
        <name>substrate</name>
    </ligand>
</feature>
<dbReference type="InterPro" id="IPR011611">
    <property type="entry name" value="PfkB_dom"/>
</dbReference>
<comment type="pathway">
    <text evidence="9">Carbohydrate metabolism; D-ribose degradation; D-ribose 5-phosphate from beta-D-ribopyranose: step 2/2.</text>
</comment>
<proteinExistence type="inferred from homology"/>
<accession>A0ABQ6K4H8</accession>
<feature type="binding site" evidence="9">
    <location>
        <begin position="11"/>
        <end position="13"/>
    </location>
    <ligand>
        <name>substrate</name>
    </ligand>
</feature>
<feature type="domain" description="Carbohydrate kinase PfkB" evidence="11">
    <location>
        <begin position="1"/>
        <end position="268"/>
    </location>
</feature>
<dbReference type="EMBL" id="BSVB01000001">
    <property type="protein sequence ID" value="GMA94458.1"/>
    <property type="molecule type" value="Genomic_DNA"/>
</dbReference>
<feature type="binding site" evidence="9">
    <location>
        <position position="275"/>
    </location>
    <ligand>
        <name>K(+)</name>
        <dbReference type="ChEBI" id="CHEBI:29103"/>
    </ligand>
</feature>
<protein>
    <recommendedName>
        <fullName evidence="9">Ribokinase</fullName>
        <shortName evidence="9">RK</shortName>
        <ecNumber evidence="9">2.7.1.15</ecNumber>
    </recommendedName>
</protein>
<dbReference type="InterPro" id="IPR011877">
    <property type="entry name" value="Ribokinase"/>
</dbReference>
<evidence type="ECO:0000313" key="13">
    <source>
        <dbReference type="Proteomes" id="UP001157034"/>
    </source>
</evidence>
<dbReference type="HAMAP" id="MF_01987">
    <property type="entry name" value="Ribokinase"/>
    <property type="match status" value="1"/>
</dbReference>
<comment type="function">
    <text evidence="9">Catalyzes the phosphorylation of ribose at O-5 in a reaction requiring ATP and magnesium. The resulting D-ribose-5-phosphate can then be used either for sythesis of nucleotides, histidine, and tryptophan, or as a component of the pentose phosphate pathway.</text>
</comment>
<dbReference type="InterPro" id="IPR029056">
    <property type="entry name" value="Ribokinase-like"/>
</dbReference>
<dbReference type="CDD" id="cd01174">
    <property type="entry name" value="ribokinase"/>
    <property type="match status" value="1"/>
</dbReference>
<evidence type="ECO:0000256" key="6">
    <source>
        <dbReference type="ARBA" id="ARBA00022842"/>
    </source>
</evidence>
<feature type="binding site" evidence="9">
    <location>
        <position position="239"/>
    </location>
    <ligand>
        <name>K(+)</name>
        <dbReference type="ChEBI" id="CHEBI:29103"/>
    </ligand>
</feature>
<evidence type="ECO:0000256" key="7">
    <source>
        <dbReference type="ARBA" id="ARBA00022958"/>
    </source>
</evidence>
<keyword evidence="3 9" id="KW-0547">Nucleotide-binding</keyword>
<feature type="binding site" evidence="9">
    <location>
        <position position="280"/>
    </location>
    <ligand>
        <name>K(+)</name>
        <dbReference type="ChEBI" id="CHEBI:29103"/>
    </ligand>
</feature>
<comment type="caution">
    <text evidence="12">The sequence shown here is derived from an EMBL/GenBank/DDBJ whole genome shotgun (WGS) entry which is preliminary data.</text>
</comment>
<feature type="compositionally biased region" description="Basic residues" evidence="10">
    <location>
        <begin position="283"/>
        <end position="295"/>
    </location>
</feature>
<dbReference type="Pfam" id="PF00294">
    <property type="entry name" value="PfkB"/>
    <property type="match status" value="1"/>
</dbReference>
<feature type="active site" description="Proton acceptor" evidence="9">
    <location>
        <position position="245"/>
    </location>
</feature>
<evidence type="ECO:0000256" key="4">
    <source>
        <dbReference type="ARBA" id="ARBA00022777"/>
    </source>
</evidence>
<feature type="binding site" evidence="9">
    <location>
        <position position="245"/>
    </location>
    <ligand>
        <name>substrate</name>
    </ligand>
</feature>
<evidence type="ECO:0000256" key="3">
    <source>
        <dbReference type="ARBA" id="ARBA00022741"/>
    </source>
</evidence>
<gene>
    <name evidence="9 12" type="primary">rbsK</name>
    <name evidence="12" type="ORF">GCM10025881_12820</name>
</gene>
<comment type="subunit">
    <text evidence="9">Homodimer.</text>
</comment>
<keyword evidence="4 9" id="KW-0418">Kinase</keyword>